<accession>A0A0E9WHJ0</accession>
<proteinExistence type="predicted"/>
<sequence>MVLFMYPFYQSPIYTRQKHSSQKREKVPTSLKKIKKHF</sequence>
<evidence type="ECO:0000313" key="1">
    <source>
        <dbReference type="EMBL" id="JAH89854.1"/>
    </source>
</evidence>
<dbReference type="EMBL" id="GBXM01018723">
    <property type="protein sequence ID" value="JAH89854.1"/>
    <property type="molecule type" value="Transcribed_RNA"/>
</dbReference>
<protein>
    <submittedName>
        <fullName evidence="1">Uncharacterized protein</fullName>
    </submittedName>
</protein>
<reference evidence="1" key="2">
    <citation type="journal article" date="2015" name="Fish Shellfish Immunol.">
        <title>Early steps in the European eel (Anguilla anguilla)-Vibrio vulnificus interaction in the gills: Role of the RtxA13 toxin.</title>
        <authorList>
            <person name="Callol A."/>
            <person name="Pajuelo D."/>
            <person name="Ebbesson L."/>
            <person name="Teles M."/>
            <person name="MacKenzie S."/>
            <person name="Amaro C."/>
        </authorList>
    </citation>
    <scope>NUCLEOTIDE SEQUENCE</scope>
</reference>
<organism evidence="1">
    <name type="scientific">Anguilla anguilla</name>
    <name type="common">European freshwater eel</name>
    <name type="synonym">Muraena anguilla</name>
    <dbReference type="NCBI Taxonomy" id="7936"/>
    <lineage>
        <taxon>Eukaryota</taxon>
        <taxon>Metazoa</taxon>
        <taxon>Chordata</taxon>
        <taxon>Craniata</taxon>
        <taxon>Vertebrata</taxon>
        <taxon>Euteleostomi</taxon>
        <taxon>Actinopterygii</taxon>
        <taxon>Neopterygii</taxon>
        <taxon>Teleostei</taxon>
        <taxon>Anguilliformes</taxon>
        <taxon>Anguillidae</taxon>
        <taxon>Anguilla</taxon>
    </lineage>
</organism>
<dbReference type="AlphaFoldDB" id="A0A0E9WHJ0"/>
<reference evidence="1" key="1">
    <citation type="submission" date="2014-11" db="EMBL/GenBank/DDBJ databases">
        <authorList>
            <person name="Amaro Gonzalez C."/>
        </authorList>
    </citation>
    <scope>NUCLEOTIDE SEQUENCE</scope>
</reference>
<name>A0A0E9WHJ0_ANGAN</name>